<dbReference type="AlphaFoldDB" id="A0A7G9L159"/>
<dbReference type="Pfam" id="PF09997">
    <property type="entry name" value="DUF2238"/>
    <property type="match status" value="1"/>
</dbReference>
<name>A0A7G9L159_9SPHN</name>
<feature type="transmembrane region" description="Helical" evidence="1">
    <location>
        <begin position="104"/>
        <end position="122"/>
    </location>
</feature>
<accession>A0A7G9L159</accession>
<evidence type="ECO:0000313" key="2">
    <source>
        <dbReference type="EMBL" id="QNM82358.1"/>
    </source>
</evidence>
<sequence length="201" mass="20767">MDAVTAEPSGAAVPARDAFDSRGAEITFLALVAAAIGLAAYALSGDSWNKAIVLGGVAGFGLLLALVPARIPATFKLLFLGAALASAGFYTWRFWREATPFDESVHFMTSWALACGLTWILFGADRIVRRPDRAFLVAAAIAIGTSLGIVWEGIELALGIQTGVQDTVVDLLADLLGSVAAGTFLAWASGKVGPQGAARSA</sequence>
<keyword evidence="3" id="KW-1185">Reference proteome</keyword>
<dbReference type="InterPro" id="IPR014509">
    <property type="entry name" value="YjdF-like"/>
</dbReference>
<feature type="transmembrane region" description="Helical" evidence="1">
    <location>
        <begin position="134"/>
        <end position="151"/>
    </location>
</feature>
<protein>
    <recommendedName>
        <fullName evidence="4">DUF2238 domain-containing protein</fullName>
    </recommendedName>
</protein>
<gene>
    <name evidence="2" type="ORF">H8M03_10095</name>
</gene>
<dbReference type="EMBL" id="CP060697">
    <property type="protein sequence ID" value="QNM82358.1"/>
    <property type="molecule type" value="Genomic_DNA"/>
</dbReference>
<proteinExistence type="predicted"/>
<reference evidence="2 3" key="1">
    <citation type="submission" date="2020-08" db="EMBL/GenBank/DDBJ databases">
        <title>Sphingomonas sp. sand1-3 16S ribosomal RNA gene Genome sequencing and assembly.</title>
        <authorList>
            <person name="Kang M."/>
        </authorList>
    </citation>
    <scope>NUCLEOTIDE SEQUENCE [LARGE SCALE GENOMIC DNA]</scope>
    <source>
        <strain evidence="3">sand1-3</strain>
    </source>
</reference>
<evidence type="ECO:0000256" key="1">
    <source>
        <dbReference type="SAM" id="Phobius"/>
    </source>
</evidence>
<dbReference type="Proteomes" id="UP000515861">
    <property type="component" value="Chromosome"/>
</dbReference>
<feature type="transmembrane region" description="Helical" evidence="1">
    <location>
        <begin position="26"/>
        <end position="44"/>
    </location>
</feature>
<dbReference type="RefSeq" id="WP_187479313.1">
    <property type="nucleotide sequence ID" value="NZ_CP060697.1"/>
</dbReference>
<keyword evidence="1" id="KW-0472">Membrane</keyword>
<organism evidence="2 3">
    <name type="scientific">Sphingomonas sabuli</name>
    <dbReference type="NCBI Taxonomy" id="2764186"/>
    <lineage>
        <taxon>Bacteria</taxon>
        <taxon>Pseudomonadati</taxon>
        <taxon>Pseudomonadota</taxon>
        <taxon>Alphaproteobacteria</taxon>
        <taxon>Sphingomonadales</taxon>
        <taxon>Sphingomonadaceae</taxon>
        <taxon>Sphingomonas</taxon>
    </lineage>
</organism>
<feature type="transmembrane region" description="Helical" evidence="1">
    <location>
        <begin position="50"/>
        <end position="67"/>
    </location>
</feature>
<feature type="transmembrane region" description="Helical" evidence="1">
    <location>
        <begin position="171"/>
        <end position="190"/>
    </location>
</feature>
<evidence type="ECO:0008006" key="4">
    <source>
        <dbReference type="Google" id="ProtNLM"/>
    </source>
</evidence>
<keyword evidence="1" id="KW-1133">Transmembrane helix</keyword>
<dbReference type="KEGG" id="ssau:H8M03_10095"/>
<evidence type="ECO:0000313" key="3">
    <source>
        <dbReference type="Proteomes" id="UP000515861"/>
    </source>
</evidence>
<keyword evidence="1" id="KW-0812">Transmembrane</keyword>